<evidence type="ECO:0000313" key="2">
    <source>
        <dbReference type="EMBL" id="OLP86679.1"/>
    </source>
</evidence>
<dbReference type="OMA" id="HAMANCK"/>
<evidence type="ECO:0000256" key="1">
    <source>
        <dbReference type="SAM" id="MobiDB-lite"/>
    </source>
</evidence>
<accession>A0A1Q9CUV2</accession>
<proteinExistence type="predicted"/>
<feature type="region of interest" description="Disordered" evidence="1">
    <location>
        <begin position="110"/>
        <end position="139"/>
    </location>
</feature>
<dbReference type="AlphaFoldDB" id="A0A1Q9CUV2"/>
<name>A0A1Q9CUV2_SYMMI</name>
<gene>
    <name evidence="2" type="ORF">AK812_SmicGene32196</name>
</gene>
<dbReference type="EMBL" id="LSRX01000904">
    <property type="protein sequence ID" value="OLP86679.1"/>
    <property type="molecule type" value="Genomic_DNA"/>
</dbReference>
<dbReference type="Proteomes" id="UP000186817">
    <property type="component" value="Unassembled WGS sequence"/>
</dbReference>
<sequence>MRCDVTLVFPGHAMANCKGTPRMILRRATATRRRNETYPELLRNGPQRRIILGSEVGGRWGAYIGHFSQGHMFRVLGVGDAGQPRAQVGILAQDSFPEAVACGAMTSMTPERRVRKREQSKSPLNELDDELLPTPDETVGLSASTTADIVRRDIRMGISPMEARLTSMETVLGNRVDNIDQQLKIHGDRIEKMEALLESKNVTPRSRASEHSLSVEKQIADLQMQIDGLRLSPRPDKLEPAKVMVVGGLATLLDMQSATTWVTNTLVSMRGPSIMSTYIKSEKFQGLLFVKFASVVDRDTAVALLRSGSLKIGESPVWATQDLPVPVRARKLFLMGLRWQLAQWGFWKQEININDDFTCMHIGTKLVIKIANGEGRLLFNWADDWAQWEELQQSEELRQIIERSQSILQKHVGKGFGQHNLGIFRQKPFMLRIGFSRWYSPNQCT</sequence>
<dbReference type="OrthoDB" id="426855at2759"/>
<organism evidence="2 3">
    <name type="scientific">Symbiodinium microadriaticum</name>
    <name type="common">Dinoflagellate</name>
    <name type="synonym">Zooxanthella microadriatica</name>
    <dbReference type="NCBI Taxonomy" id="2951"/>
    <lineage>
        <taxon>Eukaryota</taxon>
        <taxon>Sar</taxon>
        <taxon>Alveolata</taxon>
        <taxon>Dinophyceae</taxon>
        <taxon>Suessiales</taxon>
        <taxon>Symbiodiniaceae</taxon>
        <taxon>Symbiodinium</taxon>
    </lineage>
</organism>
<reference evidence="2 3" key="1">
    <citation type="submission" date="2016-02" db="EMBL/GenBank/DDBJ databases">
        <title>Genome analysis of coral dinoflagellate symbionts highlights evolutionary adaptations to a symbiotic lifestyle.</title>
        <authorList>
            <person name="Aranda M."/>
            <person name="Li Y."/>
            <person name="Liew Y.J."/>
            <person name="Baumgarten S."/>
            <person name="Simakov O."/>
            <person name="Wilson M."/>
            <person name="Piel J."/>
            <person name="Ashoor H."/>
            <person name="Bougouffa S."/>
            <person name="Bajic V.B."/>
            <person name="Ryu T."/>
            <person name="Ravasi T."/>
            <person name="Bayer T."/>
            <person name="Micklem G."/>
            <person name="Kim H."/>
            <person name="Bhak J."/>
            <person name="Lajeunesse T.C."/>
            <person name="Voolstra C.R."/>
        </authorList>
    </citation>
    <scope>NUCLEOTIDE SEQUENCE [LARGE SCALE GENOMIC DNA]</scope>
    <source>
        <strain evidence="2 3">CCMP2467</strain>
    </source>
</reference>
<comment type="caution">
    <text evidence="2">The sequence shown here is derived from an EMBL/GenBank/DDBJ whole genome shotgun (WGS) entry which is preliminary data.</text>
</comment>
<protein>
    <submittedName>
        <fullName evidence="2">Uncharacterized protein</fullName>
    </submittedName>
</protein>
<keyword evidence="3" id="KW-1185">Reference proteome</keyword>
<evidence type="ECO:0000313" key="3">
    <source>
        <dbReference type="Proteomes" id="UP000186817"/>
    </source>
</evidence>